<dbReference type="Proteomes" id="UP000823046">
    <property type="component" value="Unassembled WGS sequence"/>
</dbReference>
<keyword evidence="1" id="KW-0596">Phosphopantetheine</keyword>
<dbReference type="Pfam" id="PF00698">
    <property type="entry name" value="Acyl_transf_1"/>
    <property type="match status" value="1"/>
</dbReference>
<protein>
    <submittedName>
        <fullName evidence="8">Type I fatty acid synthase</fullName>
    </submittedName>
</protein>
<dbReference type="InterPro" id="IPR016039">
    <property type="entry name" value="Thiolase-like"/>
</dbReference>
<dbReference type="Pfam" id="PF14765">
    <property type="entry name" value="PS-DH"/>
    <property type="match status" value="1"/>
</dbReference>
<keyword evidence="2" id="KW-0597">Phosphoprotein</keyword>
<dbReference type="PROSITE" id="PS52004">
    <property type="entry name" value="KS3_2"/>
    <property type="match status" value="1"/>
</dbReference>
<dbReference type="InterPro" id="IPR020841">
    <property type="entry name" value="PKS_Beta-ketoAc_synthase_dom"/>
</dbReference>
<evidence type="ECO:0000256" key="2">
    <source>
        <dbReference type="ARBA" id="ARBA00022553"/>
    </source>
</evidence>
<dbReference type="SUPFAM" id="SSF53901">
    <property type="entry name" value="Thiolase-like"/>
    <property type="match status" value="1"/>
</dbReference>
<feature type="domain" description="PKS/mFAS DH" evidence="7">
    <location>
        <begin position="966"/>
        <end position="1255"/>
    </location>
</feature>
<evidence type="ECO:0000256" key="1">
    <source>
        <dbReference type="ARBA" id="ARBA00022450"/>
    </source>
</evidence>
<feature type="active site" description="Proton donor; for dehydratase activity" evidence="4">
    <location>
        <position position="1166"/>
    </location>
</feature>
<keyword evidence="3" id="KW-0808">Transferase</keyword>
<dbReference type="PROSITE" id="PS52019">
    <property type="entry name" value="PKS_MFAS_DH"/>
    <property type="match status" value="1"/>
</dbReference>
<evidence type="ECO:0000259" key="6">
    <source>
        <dbReference type="PROSITE" id="PS52004"/>
    </source>
</evidence>
<dbReference type="InterPro" id="IPR001227">
    <property type="entry name" value="Ac_transferase_dom_sf"/>
</dbReference>
<dbReference type="InterPro" id="IPR014031">
    <property type="entry name" value="Ketoacyl_synth_C"/>
</dbReference>
<dbReference type="InterPro" id="IPR020807">
    <property type="entry name" value="PKS_DH"/>
</dbReference>
<dbReference type="PANTHER" id="PTHR43775:SF37">
    <property type="entry name" value="SI:DKEY-61P9.11"/>
    <property type="match status" value="1"/>
</dbReference>
<keyword evidence="9" id="KW-1185">Reference proteome</keyword>
<dbReference type="InterPro" id="IPR036736">
    <property type="entry name" value="ACP-like_sf"/>
</dbReference>
<dbReference type="InterPro" id="IPR014043">
    <property type="entry name" value="Acyl_transferase_dom"/>
</dbReference>
<dbReference type="InterPro" id="IPR036291">
    <property type="entry name" value="NAD(P)-bd_dom_sf"/>
</dbReference>
<proteinExistence type="predicted"/>
<dbReference type="SMART" id="SM00827">
    <property type="entry name" value="PKS_AT"/>
    <property type="match status" value="1"/>
</dbReference>
<dbReference type="Pfam" id="PF21089">
    <property type="entry name" value="PKS_DH_N"/>
    <property type="match status" value="1"/>
</dbReference>
<dbReference type="SUPFAM" id="SSF51735">
    <property type="entry name" value="NAD(P)-binding Rossmann-fold domains"/>
    <property type="match status" value="1"/>
</dbReference>
<dbReference type="InterPro" id="IPR050091">
    <property type="entry name" value="PKS_NRPS_Biosynth_Enz"/>
</dbReference>
<evidence type="ECO:0000313" key="8">
    <source>
        <dbReference type="EMBL" id="KAF8817770.1"/>
    </source>
</evidence>
<dbReference type="InterPro" id="IPR018201">
    <property type="entry name" value="Ketoacyl_synth_AS"/>
</dbReference>
<dbReference type="Gene3D" id="3.40.50.720">
    <property type="entry name" value="NAD(P)-binding Rossmann-like Domain"/>
    <property type="match status" value="1"/>
</dbReference>
<dbReference type="SMART" id="SM00825">
    <property type="entry name" value="PKS_KS"/>
    <property type="match status" value="1"/>
</dbReference>
<accession>A0ABQ7J3V3</accession>
<organism evidence="8 9">
    <name type="scientific">Cardiosporidium cionae</name>
    <dbReference type="NCBI Taxonomy" id="476202"/>
    <lineage>
        <taxon>Eukaryota</taxon>
        <taxon>Sar</taxon>
        <taxon>Alveolata</taxon>
        <taxon>Apicomplexa</taxon>
        <taxon>Aconoidasida</taxon>
        <taxon>Nephromycida</taxon>
        <taxon>Cardiosporidium</taxon>
    </lineage>
</organism>
<dbReference type="CDD" id="cd00833">
    <property type="entry name" value="PKS"/>
    <property type="match status" value="1"/>
</dbReference>
<dbReference type="PANTHER" id="PTHR43775">
    <property type="entry name" value="FATTY ACID SYNTHASE"/>
    <property type="match status" value="1"/>
</dbReference>
<feature type="active site" description="Proton acceptor; for dehydratase activity" evidence="4">
    <location>
        <position position="997"/>
    </location>
</feature>
<comment type="caution">
    <text evidence="8">The sequence shown here is derived from an EMBL/GenBank/DDBJ whole genome shotgun (WGS) entry which is preliminary data.</text>
</comment>
<evidence type="ECO:0000256" key="4">
    <source>
        <dbReference type="PROSITE-ProRule" id="PRU01363"/>
    </source>
</evidence>
<dbReference type="InterPro" id="IPR049551">
    <property type="entry name" value="PKS_DH_C"/>
</dbReference>
<dbReference type="InterPro" id="IPR049900">
    <property type="entry name" value="PKS_mFAS_DH"/>
</dbReference>
<dbReference type="InterPro" id="IPR042104">
    <property type="entry name" value="PKS_dehydratase_sf"/>
</dbReference>
<feature type="non-terminal residue" evidence="8">
    <location>
        <position position="1457"/>
    </location>
</feature>
<feature type="region of interest" description="N-terminal hotdog fold" evidence="4">
    <location>
        <begin position="966"/>
        <end position="1092"/>
    </location>
</feature>
<dbReference type="SMART" id="SM00826">
    <property type="entry name" value="PKS_DH"/>
    <property type="match status" value="1"/>
</dbReference>
<dbReference type="InterPro" id="IPR016035">
    <property type="entry name" value="Acyl_Trfase/lysoPLipase"/>
</dbReference>
<dbReference type="Gene3D" id="1.10.1200.10">
    <property type="entry name" value="ACP-like"/>
    <property type="match status" value="1"/>
</dbReference>
<name>A0ABQ7J3V3_9APIC</name>
<dbReference type="PROSITE" id="PS00606">
    <property type="entry name" value="KS3_1"/>
    <property type="match status" value="1"/>
</dbReference>
<dbReference type="Pfam" id="PF00109">
    <property type="entry name" value="ketoacyl-synt"/>
    <property type="match status" value="1"/>
</dbReference>
<dbReference type="InterPro" id="IPR016036">
    <property type="entry name" value="Malonyl_transacylase_ACP-bd"/>
</dbReference>
<evidence type="ECO:0000259" key="7">
    <source>
        <dbReference type="PROSITE" id="PS52019"/>
    </source>
</evidence>
<dbReference type="Gene3D" id="3.40.47.10">
    <property type="match status" value="1"/>
</dbReference>
<feature type="region of interest" description="C-terminal hotdog fold" evidence="4">
    <location>
        <begin position="1106"/>
        <end position="1255"/>
    </location>
</feature>
<dbReference type="SUPFAM" id="SSF52151">
    <property type="entry name" value="FabD/lysophospholipase-like"/>
    <property type="match status" value="1"/>
</dbReference>
<evidence type="ECO:0000313" key="9">
    <source>
        <dbReference type="Proteomes" id="UP000823046"/>
    </source>
</evidence>
<evidence type="ECO:0000256" key="3">
    <source>
        <dbReference type="ARBA" id="ARBA00022679"/>
    </source>
</evidence>
<dbReference type="Pfam" id="PF02801">
    <property type="entry name" value="Ketoacyl-synt_C"/>
    <property type="match status" value="1"/>
</dbReference>
<dbReference type="SMART" id="SM00823">
    <property type="entry name" value="PKS_PP"/>
    <property type="match status" value="1"/>
</dbReference>
<dbReference type="SUPFAM" id="SSF47336">
    <property type="entry name" value="ACP-like"/>
    <property type="match status" value="1"/>
</dbReference>
<sequence>MAADLKQHLGKVGMRGISNELGLRVMHDVLMNAETSVVACQSFIWKKFFGRYFSIPSLFHSVELNMKHPEHEVGFMLKNMGPEERREYIRAQVASTARQVLGSSAAPPFDLPLQELGIDSLGAVEFRNALSKNLGVKLSATAMFDYPTLNAIAEHVLSVMDLSNPISSPLSFIPSTSNKLAENSFAILSMACRLPGNSNSVADFWNMLENATDCIDEIPLSRWNADDFYDPDPDMPGKCYVREGAFIKNADMFDNQFFNVSNSEVKCIDPQQRVLMEISWEAFASAGYSKEEVLGANIGVFVGCCNHDWNYLNMEDKIVAYTGTGTAGSIVANRISYSFGLRGPSLSIDTACSSSFVSLDIACQKLLLNHCDAALNAGVNLMLTPHLFIAFCKARMLAKDARCKTFDEKADGYGRGEGAAVIFIKPLEKARNSGDPIHAIIRGISCNHVGRSASLTAPNGPAQAEVIRGALAAAQIQPCDVSFIEAHGTATSLGDPIELSAINSVFGHRKSADKLLIGALKTNIGHLEGGSGIAGLIKTVLCLKHLKVPPNLHFKKLNPHIDLEGSPCEFVNSATELLPANGRKRICAGASAFGFGGANAHVLLEQAPECEIEKPPAKICFMFTGQGAQYVDMAKYLYEQEPVFRDALKQCNDYYIEQYNFSFLDKLYPIASEMPVAEELINKAIFSQPIIFSVEYALSELWRSRGVIPDHVLGHSFGEYVAATVAGVMTLEDGLKLTYERGRIMSEIDPKDGVMAACRSSEVDALEIISTLGITSVGVASINGPNSIVLSGSKAEIDRILQSQGLDKKAKYLAVSHAFHSPFMNETVEQFRKIVDQITLSPPNIHFVSTVLGRDASHELIEAKYWAEHITKPVRFLEALQVVTASLKAEILIEIGTRPTLTVLGKRCIDSEKRGIQWINSVLPDSENSAIFDSVSASIKNRHSVTRHPLLAVFDRIYFPWKEIAHPFLGGRTSKLDGTIEYCSVIRNDVMKLMRQHVINNVAILPGASLVEIMIAAASSTRIDGGNPNTGTSIENVTFLKPFVLPEESEKDKIRVMVVIDALTMKVSSEILSEDELDDHASCSLASEEQLPMQTDAVLDMLLRCPVEVDVDELYRQLANIGLQYGPAFQTIHKAYRSDTEAIAELKIHKQCSFERGFTVHPAIIDGAMQLASVLLSGSQSAAPLVPFGIEKIIFCNSCQNTLKQTLEEVWARVRVVKQKANTAIIDVEILRPTGEIIMSLMRVSLRLLSLGNSIEIPKELLWKTSWEQMASSSRLDDTTKVEKKLRVLALTHRGVEDEISKQLQAFSQELYLVSMNEKEMVDQVFSSLNSKHWSAICYIIKPEDDEIKSLDDVLKIIQRLMTKLHGNMPYLWVITRGTQNVSPSSLTNPRHVSAWSFVRTARLEMEMQFGKQIKFGCADIDPKCNLGDALALLISQQTENPYEAEVAIKMDAMGSH</sequence>
<dbReference type="Pfam" id="PF00550">
    <property type="entry name" value="PP-binding"/>
    <property type="match status" value="1"/>
</dbReference>
<dbReference type="EMBL" id="JADAQX010001502">
    <property type="protein sequence ID" value="KAF8817770.1"/>
    <property type="molecule type" value="Genomic_DNA"/>
</dbReference>
<dbReference type="InterPro" id="IPR014030">
    <property type="entry name" value="Ketoacyl_synth_N"/>
</dbReference>
<evidence type="ECO:0000259" key="5">
    <source>
        <dbReference type="PROSITE" id="PS50075"/>
    </source>
</evidence>
<dbReference type="InterPro" id="IPR049552">
    <property type="entry name" value="PKS_DH_N"/>
</dbReference>
<gene>
    <name evidence="8" type="ORF">IE077_001773</name>
</gene>
<dbReference type="InterPro" id="IPR020806">
    <property type="entry name" value="PKS_PP-bd"/>
</dbReference>
<reference evidence="8 9" key="1">
    <citation type="journal article" date="2020" name="bioRxiv">
        <title>Metabolic contributions of an alphaproteobacterial endosymbiont in the apicomplexan Cardiosporidium cionae.</title>
        <authorList>
            <person name="Hunter E.S."/>
            <person name="Paight C.J."/>
            <person name="Lane C.E."/>
        </authorList>
    </citation>
    <scope>NUCLEOTIDE SEQUENCE [LARGE SCALE GENOMIC DNA]</scope>
    <source>
        <strain evidence="8">ESH_2018</strain>
    </source>
</reference>
<dbReference type="InterPro" id="IPR009081">
    <property type="entry name" value="PP-bd_ACP"/>
</dbReference>
<feature type="domain" description="Carrier" evidence="5">
    <location>
        <begin position="84"/>
        <end position="160"/>
    </location>
</feature>
<feature type="domain" description="Ketosynthase family 3 (KS3)" evidence="6">
    <location>
        <begin position="182"/>
        <end position="606"/>
    </location>
</feature>
<dbReference type="SUPFAM" id="SSF55048">
    <property type="entry name" value="Probable ACP-binding domain of malonyl-CoA ACP transacylase"/>
    <property type="match status" value="1"/>
</dbReference>
<dbReference type="Gene3D" id="3.10.129.110">
    <property type="entry name" value="Polyketide synthase dehydratase"/>
    <property type="match status" value="1"/>
</dbReference>
<dbReference type="PROSITE" id="PS50075">
    <property type="entry name" value="CARRIER"/>
    <property type="match status" value="1"/>
</dbReference>
<dbReference type="Gene3D" id="3.40.366.10">
    <property type="entry name" value="Malonyl-Coenzyme A Acyl Carrier Protein, domain 2"/>
    <property type="match status" value="1"/>
</dbReference>